<keyword evidence="3 8" id="KW-0813">Transport</keyword>
<dbReference type="PANTHER" id="PTHR42929">
    <property type="entry name" value="INNER MEMBRANE ABC TRANSPORTER PERMEASE PROTEIN YDCU-RELATED-RELATED"/>
    <property type="match status" value="1"/>
</dbReference>
<evidence type="ECO:0000256" key="3">
    <source>
        <dbReference type="ARBA" id="ARBA00022448"/>
    </source>
</evidence>
<dbReference type="PROSITE" id="PS50928">
    <property type="entry name" value="ABC_TM1"/>
    <property type="match status" value="1"/>
</dbReference>
<dbReference type="OrthoDB" id="9773727at2"/>
<dbReference type="InterPro" id="IPR000515">
    <property type="entry name" value="MetI-like"/>
</dbReference>
<evidence type="ECO:0000256" key="7">
    <source>
        <dbReference type="ARBA" id="ARBA00023136"/>
    </source>
</evidence>
<dbReference type="InterPro" id="IPR035906">
    <property type="entry name" value="MetI-like_sf"/>
</dbReference>
<dbReference type="Gene3D" id="1.10.3720.10">
    <property type="entry name" value="MetI-like"/>
    <property type="match status" value="1"/>
</dbReference>
<comment type="caution">
    <text evidence="10">The sequence shown here is derived from an EMBL/GenBank/DDBJ whole genome shotgun (WGS) entry which is preliminary data.</text>
</comment>
<evidence type="ECO:0000256" key="5">
    <source>
        <dbReference type="ARBA" id="ARBA00022692"/>
    </source>
</evidence>
<dbReference type="CDD" id="cd06261">
    <property type="entry name" value="TM_PBP2"/>
    <property type="match status" value="1"/>
</dbReference>
<comment type="subcellular location">
    <subcellularLocation>
        <location evidence="1 8">Cell membrane</location>
        <topology evidence="1 8">Multi-pass membrane protein</topology>
    </subcellularLocation>
</comment>
<feature type="transmembrane region" description="Helical" evidence="8">
    <location>
        <begin position="21"/>
        <end position="41"/>
    </location>
</feature>
<sequence length="290" mass="32475">MSAVIDRSWRDPELLAKALPAVLLQTTCFLAPLLMTIALTFQRTRDFQLNWTWSLYTWTDVFTKPHYWTILGHTLFMAILCVALCLAIAFPVAYALATRLRSFQNHVKVLITFAFLTDATLKTFGWVLFLDKNGAANYLAQGLGFEGELVNILFTDWATMLGMVYNLLAFAIFTIYLSIDEIDRSLILAAYDAGASKFRAFWEVTLPLARPGIWAGAVLIFLLAVGVFLEPKVLGGGKSPMSAELIRQTFETRVNWPLGAALTMVLMTVAVFVVLLFNRVYSLKRHMGPA</sequence>
<organism evidence="10 11">
    <name type="scientific">Dongia mobilis</name>
    <dbReference type="NCBI Taxonomy" id="578943"/>
    <lineage>
        <taxon>Bacteria</taxon>
        <taxon>Pseudomonadati</taxon>
        <taxon>Pseudomonadota</taxon>
        <taxon>Alphaproteobacteria</taxon>
        <taxon>Rhodospirillales</taxon>
        <taxon>Dongiaceae</taxon>
        <taxon>Dongia</taxon>
    </lineage>
</organism>
<dbReference type="Pfam" id="PF00528">
    <property type="entry name" value="BPD_transp_1"/>
    <property type="match status" value="1"/>
</dbReference>
<reference evidence="10 11" key="1">
    <citation type="submission" date="2019-03" db="EMBL/GenBank/DDBJ databases">
        <title>Genomic Encyclopedia of Type Strains, Phase III (KMG-III): the genomes of soil and plant-associated and newly described type strains.</title>
        <authorList>
            <person name="Whitman W."/>
        </authorList>
    </citation>
    <scope>NUCLEOTIDE SEQUENCE [LARGE SCALE GENOMIC DNA]</scope>
    <source>
        <strain evidence="10 11">CGMCC 1.7660</strain>
    </source>
</reference>
<feature type="domain" description="ABC transmembrane type-1" evidence="9">
    <location>
        <begin position="71"/>
        <end position="277"/>
    </location>
</feature>
<evidence type="ECO:0000259" key="9">
    <source>
        <dbReference type="PROSITE" id="PS50928"/>
    </source>
</evidence>
<feature type="transmembrane region" description="Helical" evidence="8">
    <location>
        <begin position="254"/>
        <end position="277"/>
    </location>
</feature>
<evidence type="ECO:0000256" key="6">
    <source>
        <dbReference type="ARBA" id="ARBA00022989"/>
    </source>
</evidence>
<feature type="transmembrane region" description="Helical" evidence="8">
    <location>
        <begin position="213"/>
        <end position="234"/>
    </location>
</feature>
<evidence type="ECO:0000313" key="10">
    <source>
        <dbReference type="EMBL" id="TDQ86416.1"/>
    </source>
</evidence>
<protein>
    <submittedName>
        <fullName evidence="10">Spermidine/putrescine transport system permease protein</fullName>
    </submittedName>
</protein>
<dbReference type="AlphaFoldDB" id="A0A4R6WT30"/>
<dbReference type="RefSeq" id="WP_133611531.1">
    <property type="nucleotide sequence ID" value="NZ_SNYW01000001.1"/>
</dbReference>
<keyword evidence="7 8" id="KW-0472">Membrane</keyword>
<evidence type="ECO:0000256" key="4">
    <source>
        <dbReference type="ARBA" id="ARBA00022475"/>
    </source>
</evidence>
<dbReference type="GO" id="GO:0055085">
    <property type="term" value="P:transmembrane transport"/>
    <property type="evidence" value="ECO:0007669"/>
    <property type="project" value="InterPro"/>
</dbReference>
<dbReference type="Proteomes" id="UP000295783">
    <property type="component" value="Unassembled WGS sequence"/>
</dbReference>
<dbReference type="SUPFAM" id="SSF161098">
    <property type="entry name" value="MetI-like"/>
    <property type="match status" value="1"/>
</dbReference>
<evidence type="ECO:0000256" key="8">
    <source>
        <dbReference type="RuleBase" id="RU363032"/>
    </source>
</evidence>
<feature type="transmembrane region" description="Helical" evidence="8">
    <location>
        <begin position="75"/>
        <end position="97"/>
    </location>
</feature>
<feature type="transmembrane region" description="Helical" evidence="8">
    <location>
        <begin position="109"/>
        <end position="129"/>
    </location>
</feature>
<dbReference type="EMBL" id="SNYW01000001">
    <property type="protein sequence ID" value="TDQ86416.1"/>
    <property type="molecule type" value="Genomic_DNA"/>
</dbReference>
<proteinExistence type="inferred from homology"/>
<keyword evidence="5 8" id="KW-0812">Transmembrane</keyword>
<keyword evidence="6 8" id="KW-1133">Transmembrane helix</keyword>
<name>A0A4R6WT30_9PROT</name>
<evidence type="ECO:0000256" key="1">
    <source>
        <dbReference type="ARBA" id="ARBA00004651"/>
    </source>
</evidence>
<keyword evidence="11" id="KW-1185">Reference proteome</keyword>
<gene>
    <name evidence="10" type="ORF">A8950_0108</name>
</gene>
<dbReference type="GO" id="GO:0005886">
    <property type="term" value="C:plasma membrane"/>
    <property type="evidence" value="ECO:0007669"/>
    <property type="project" value="UniProtKB-SubCell"/>
</dbReference>
<feature type="transmembrane region" description="Helical" evidence="8">
    <location>
        <begin position="157"/>
        <end position="179"/>
    </location>
</feature>
<evidence type="ECO:0000256" key="2">
    <source>
        <dbReference type="ARBA" id="ARBA00007069"/>
    </source>
</evidence>
<dbReference type="PANTHER" id="PTHR42929:SF1">
    <property type="entry name" value="INNER MEMBRANE ABC TRANSPORTER PERMEASE PROTEIN YDCU-RELATED"/>
    <property type="match status" value="1"/>
</dbReference>
<comment type="similarity">
    <text evidence="2">Belongs to the binding-protein-dependent transport system permease family. CysTW subfamily.</text>
</comment>
<keyword evidence="4" id="KW-1003">Cell membrane</keyword>
<evidence type="ECO:0000313" key="11">
    <source>
        <dbReference type="Proteomes" id="UP000295783"/>
    </source>
</evidence>
<accession>A0A4R6WT30</accession>